<feature type="domain" description="Plant heme peroxidase family profile" evidence="20">
    <location>
        <begin position="136"/>
        <end position="428"/>
    </location>
</feature>
<feature type="binding site" evidence="17">
    <location>
        <position position="176"/>
    </location>
    <ligand>
        <name>Ca(2+)</name>
        <dbReference type="ChEBI" id="CHEBI:29108"/>
        <label>1</label>
    </ligand>
</feature>
<proteinExistence type="inferred from homology"/>
<dbReference type="FunFam" id="1.10.420.10:FF:000010">
    <property type="entry name" value="Peroxidase"/>
    <property type="match status" value="1"/>
</dbReference>
<evidence type="ECO:0000256" key="19">
    <source>
        <dbReference type="PIRSR" id="PIRSR600823-5"/>
    </source>
</evidence>
<dbReference type="Proteomes" id="UP001314170">
    <property type="component" value="Unassembled WGS sequence"/>
</dbReference>
<keyword evidence="10 17" id="KW-0106">Calcium</keyword>
<dbReference type="GO" id="GO:0046872">
    <property type="term" value="F:metal ion binding"/>
    <property type="evidence" value="ECO:0007669"/>
    <property type="project" value="UniProtKB-KW"/>
</dbReference>
<name>A0AAV1RFS1_9ROSI</name>
<dbReference type="Gene3D" id="1.10.520.10">
    <property type="match status" value="1"/>
</dbReference>
<dbReference type="GO" id="GO:0020037">
    <property type="term" value="F:heme binding"/>
    <property type="evidence" value="ECO:0007669"/>
    <property type="project" value="InterPro"/>
</dbReference>
<keyword evidence="7" id="KW-0349">Heme</keyword>
<comment type="function">
    <text evidence="2">Removal of H(2)O(2), oxidation of toxic reductants, biosynthesis and degradation of lignin, suberization, auxin catabolism, response to environmental stresses such as wounding, pathogen attack and oxidative stress. These functions might be dependent on each isozyme/isoform in each plant tissue.</text>
</comment>
<comment type="catalytic activity">
    <reaction evidence="1">
        <text>2 a phenolic donor + H2O2 = 2 a phenolic radical donor + 2 H2O</text>
        <dbReference type="Rhea" id="RHEA:56136"/>
        <dbReference type="ChEBI" id="CHEBI:15377"/>
        <dbReference type="ChEBI" id="CHEBI:16240"/>
        <dbReference type="ChEBI" id="CHEBI:139520"/>
        <dbReference type="ChEBI" id="CHEBI:139521"/>
        <dbReference type="EC" id="1.11.1.7"/>
    </reaction>
</comment>
<dbReference type="EC" id="1.11.1.7" evidence="4"/>
<evidence type="ECO:0000256" key="13">
    <source>
        <dbReference type="ARBA" id="ARBA00023157"/>
    </source>
</evidence>
<evidence type="ECO:0000256" key="1">
    <source>
        <dbReference type="ARBA" id="ARBA00000189"/>
    </source>
</evidence>
<keyword evidence="12 17" id="KW-0408">Iron</keyword>
<keyword evidence="22" id="KW-1185">Reference proteome</keyword>
<dbReference type="CDD" id="cd00693">
    <property type="entry name" value="secretory_peroxidase"/>
    <property type="match status" value="1"/>
</dbReference>
<dbReference type="PROSITE" id="PS00435">
    <property type="entry name" value="PEROXIDASE_1"/>
    <property type="match status" value="1"/>
</dbReference>
<evidence type="ECO:0000256" key="11">
    <source>
        <dbReference type="ARBA" id="ARBA00023002"/>
    </source>
</evidence>
<comment type="cofactor">
    <cofactor evidence="17">
        <name>Ca(2+)</name>
        <dbReference type="ChEBI" id="CHEBI:29108"/>
    </cofactor>
    <text evidence="17">Binds 2 calcium ions per subunit.</text>
</comment>
<dbReference type="PROSITE" id="PS50873">
    <property type="entry name" value="PEROXIDASE_4"/>
    <property type="match status" value="2"/>
</dbReference>
<evidence type="ECO:0000256" key="14">
    <source>
        <dbReference type="ARBA" id="ARBA00023324"/>
    </source>
</evidence>
<keyword evidence="9" id="KW-0732">Signal</keyword>
<evidence type="ECO:0000256" key="2">
    <source>
        <dbReference type="ARBA" id="ARBA00002322"/>
    </source>
</evidence>
<keyword evidence="5" id="KW-0964">Secreted</keyword>
<feature type="binding site" evidence="17">
    <location>
        <position position="180"/>
    </location>
    <ligand>
        <name>Ca(2+)</name>
        <dbReference type="ChEBI" id="CHEBI:29108"/>
        <label>1</label>
    </ligand>
</feature>
<feature type="disulfide bond" evidence="19">
    <location>
        <begin position="306"/>
        <end position="338"/>
    </location>
</feature>
<evidence type="ECO:0000259" key="20">
    <source>
        <dbReference type="PROSITE" id="PS50873"/>
    </source>
</evidence>
<keyword evidence="8 17" id="KW-0479">Metal-binding</keyword>
<dbReference type="AlphaFoldDB" id="A0AAV1RFS1"/>
<evidence type="ECO:0000256" key="12">
    <source>
        <dbReference type="ARBA" id="ARBA00023004"/>
    </source>
</evidence>
<comment type="caution">
    <text evidence="21">The sequence shown here is derived from an EMBL/GenBank/DDBJ whole genome shotgun (WGS) entry which is preliminary data.</text>
</comment>
<feature type="binding site" evidence="17">
    <location>
        <position position="194"/>
    </location>
    <ligand>
        <name>Ca(2+)</name>
        <dbReference type="ChEBI" id="CHEBI:29108"/>
        <label>1</label>
    </ligand>
</feature>
<feature type="binding site" evidence="17">
    <location>
        <position position="348"/>
    </location>
    <ligand>
        <name>Ca(2+)</name>
        <dbReference type="ChEBI" id="CHEBI:29108"/>
        <label>2</label>
    </ligand>
</feature>
<feature type="binding site" evidence="17">
    <location>
        <position position="173"/>
    </location>
    <ligand>
        <name>Ca(2+)</name>
        <dbReference type="ChEBI" id="CHEBI:29108"/>
        <label>1</label>
    </ligand>
</feature>
<dbReference type="InterPro" id="IPR033905">
    <property type="entry name" value="Secretory_peroxidase"/>
</dbReference>
<dbReference type="PRINTS" id="PR00458">
    <property type="entry name" value="PEROXIDASE"/>
</dbReference>
<accession>A0AAV1RFS1</accession>
<dbReference type="Gene3D" id="1.10.420.10">
    <property type="entry name" value="Peroxidase, domain 2"/>
    <property type="match status" value="2"/>
</dbReference>
<evidence type="ECO:0000256" key="6">
    <source>
        <dbReference type="ARBA" id="ARBA00022559"/>
    </source>
</evidence>
<dbReference type="PRINTS" id="PR00461">
    <property type="entry name" value="PLPEROXIDASE"/>
</dbReference>
<feature type="binding site" evidence="17">
    <location>
        <position position="356"/>
    </location>
    <ligand>
        <name>Ca(2+)</name>
        <dbReference type="ChEBI" id="CHEBI:29108"/>
        <label>2</label>
    </ligand>
</feature>
<feature type="binding site" evidence="17">
    <location>
        <position position="178"/>
    </location>
    <ligand>
        <name>Ca(2+)</name>
        <dbReference type="ChEBI" id="CHEBI:29108"/>
        <label>1</label>
    </ligand>
</feature>
<evidence type="ECO:0000313" key="22">
    <source>
        <dbReference type="Proteomes" id="UP001314170"/>
    </source>
</evidence>
<feature type="disulfide bond" evidence="19">
    <location>
        <begin position="174"/>
        <end position="179"/>
    </location>
</feature>
<dbReference type="InterPro" id="IPR000823">
    <property type="entry name" value="Peroxidase_pln"/>
</dbReference>
<dbReference type="EMBL" id="CAWUPB010000913">
    <property type="protein sequence ID" value="CAK7332895.1"/>
    <property type="molecule type" value="Genomic_DNA"/>
</dbReference>
<evidence type="ECO:0000256" key="18">
    <source>
        <dbReference type="PIRSR" id="PIRSR600823-4"/>
    </source>
</evidence>
<evidence type="ECO:0000256" key="15">
    <source>
        <dbReference type="PIRSR" id="PIRSR600823-1"/>
    </source>
</evidence>
<feature type="active site" description="Proton acceptor" evidence="15">
    <location>
        <position position="172"/>
    </location>
</feature>
<keyword evidence="6" id="KW-0575">Peroxidase</keyword>
<feature type="disulfide bond" evidence="19">
    <location>
        <begin position="141"/>
        <end position="220"/>
    </location>
</feature>
<sequence>MGILVLNDHFAEELRHRLICPVGHCKFFSHRLYNFKGKDDADPSLNSTHDAFLKTKCQSLSDSVTTVAMDPGIALSFDNDYFKTLKLNQGRSSLMLHFLTEKGPANIVDEVLDSGKFFTEFSQSLKRMGAIGHNRFQNKICPRLEEISRNITWSRVKENPALPAKLLRLHYHDCFVRGCDASILLDSTSNNTAEKDALPNRSISGYDVIDEIKARVEEDCPETVSCADIVALAARDAVSFQFRDPLWHVFTGRKDGRVSLASEAERDLPSAGANFTTLKQQFESNELDIVDLVALSGAHTIGVGHCRIIARRLFNFTGKGDADPSIDSDYANFLKTQCSNLSTAVDMDPGSSFSFDSHYYEALNQNKSLFASDAALLTDLGAASITKIFFTHPSFFFAQFARSMVKMGSIGVLTGENGEVRKNCHLVN</sequence>
<evidence type="ECO:0000256" key="17">
    <source>
        <dbReference type="PIRSR" id="PIRSR600823-3"/>
    </source>
</evidence>
<feature type="disulfide bond" evidence="19">
    <location>
        <begin position="226"/>
        <end position="424"/>
    </location>
</feature>
<dbReference type="GO" id="GO:0140825">
    <property type="term" value="F:lactoperoxidase activity"/>
    <property type="evidence" value="ECO:0007669"/>
    <property type="project" value="UniProtKB-EC"/>
</dbReference>
<keyword evidence="14" id="KW-0376">Hydrogen peroxide</keyword>
<evidence type="ECO:0000256" key="4">
    <source>
        <dbReference type="ARBA" id="ARBA00012313"/>
    </source>
</evidence>
<feature type="binding site" description="axial binding residue" evidence="17">
    <location>
        <position position="299"/>
    </location>
    <ligand>
        <name>heme b</name>
        <dbReference type="ChEBI" id="CHEBI:60344"/>
    </ligand>
    <ligandPart>
        <name>Fe</name>
        <dbReference type="ChEBI" id="CHEBI:18248"/>
    </ligandPart>
</feature>
<evidence type="ECO:0000256" key="9">
    <source>
        <dbReference type="ARBA" id="ARBA00022729"/>
    </source>
</evidence>
<dbReference type="GO" id="GO:0042744">
    <property type="term" value="P:hydrogen peroxide catabolic process"/>
    <property type="evidence" value="ECO:0007669"/>
    <property type="project" value="UniProtKB-KW"/>
</dbReference>
<dbReference type="GO" id="GO:0006979">
    <property type="term" value="P:response to oxidative stress"/>
    <property type="evidence" value="ECO:0007669"/>
    <property type="project" value="InterPro"/>
</dbReference>
<comment type="cofactor">
    <cofactor evidence="17">
        <name>heme b</name>
        <dbReference type="ChEBI" id="CHEBI:60344"/>
    </cofactor>
    <text evidence="17">Binds 1 heme b (iron(II)-protoporphyrin IX) group per subunit.</text>
</comment>
<keyword evidence="11" id="KW-0560">Oxidoreductase</keyword>
<evidence type="ECO:0000256" key="3">
    <source>
        <dbReference type="ARBA" id="ARBA00006873"/>
    </source>
</evidence>
<dbReference type="SUPFAM" id="SSF48113">
    <property type="entry name" value="Heme-dependent peroxidases"/>
    <property type="match status" value="2"/>
</dbReference>
<dbReference type="FunFam" id="1.10.520.10:FF:000008">
    <property type="entry name" value="Peroxidase"/>
    <property type="match status" value="1"/>
</dbReference>
<gene>
    <name evidence="21" type="ORF">DCAF_LOCUS9213</name>
</gene>
<dbReference type="Pfam" id="PF00141">
    <property type="entry name" value="peroxidase"/>
    <property type="match status" value="2"/>
</dbReference>
<protein>
    <recommendedName>
        <fullName evidence="4">peroxidase</fullName>
        <ecNumber evidence="4">1.11.1.7</ecNumber>
    </recommendedName>
</protein>
<feature type="domain" description="Plant heme peroxidase family profile" evidence="20">
    <location>
        <begin position="22"/>
        <end position="132"/>
    </location>
</feature>
<dbReference type="InterPro" id="IPR019793">
    <property type="entry name" value="Peroxidases_heam-ligand_BS"/>
</dbReference>
<dbReference type="InterPro" id="IPR002016">
    <property type="entry name" value="Haem_peroxidase"/>
</dbReference>
<feature type="site" description="Transition state stabilizer" evidence="18">
    <location>
        <position position="168"/>
    </location>
</feature>
<evidence type="ECO:0000256" key="8">
    <source>
        <dbReference type="ARBA" id="ARBA00022723"/>
    </source>
</evidence>
<dbReference type="PANTHER" id="PTHR31235">
    <property type="entry name" value="PEROXIDASE 25-RELATED"/>
    <property type="match status" value="1"/>
</dbReference>
<evidence type="ECO:0000256" key="16">
    <source>
        <dbReference type="PIRSR" id="PIRSR600823-2"/>
    </source>
</evidence>
<feature type="binding site" evidence="17">
    <location>
        <position position="182"/>
    </location>
    <ligand>
        <name>Ca(2+)</name>
        <dbReference type="ChEBI" id="CHEBI:29108"/>
        <label>1</label>
    </ligand>
</feature>
<comment type="similarity">
    <text evidence="3">Belongs to the peroxidase family. Ascorbate peroxidase subfamily.</text>
</comment>
<evidence type="ECO:0000313" key="21">
    <source>
        <dbReference type="EMBL" id="CAK7332895.1"/>
    </source>
</evidence>
<evidence type="ECO:0000256" key="5">
    <source>
        <dbReference type="ARBA" id="ARBA00022525"/>
    </source>
</evidence>
<reference evidence="21 22" key="1">
    <citation type="submission" date="2024-01" db="EMBL/GenBank/DDBJ databases">
        <authorList>
            <person name="Waweru B."/>
        </authorList>
    </citation>
    <scope>NUCLEOTIDE SEQUENCE [LARGE SCALE GENOMIC DNA]</scope>
</reference>
<feature type="binding site" evidence="16">
    <location>
        <position position="269"/>
    </location>
    <ligand>
        <name>substrate</name>
    </ligand>
</feature>
<feature type="binding site" evidence="17">
    <location>
        <position position="300"/>
    </location>
    <ligand>
        <name>Ca(2+)</name>
        <dbReference type="ChEBI" id="CHEBI:29108"/>
        <label>2</label>
    </ligand>
</feature>
<evidence type="ECO:0000256" key="7">
    <source>
        <dbReference type="ARBA" id="ARBA00022617"/>
    </source>
</evidence>
<dbReference type="InterPro" id="IPR010255">
    <property type="entry name" value="Haem_peroxidase_sf"/>
</dbReference>
<organism evidence="21 22">
    <name type="scientific">Dovyalis caffra</name>
    <dbReference type="NCBI Taxonomy" id="77055"/>
    <lineage>
        <taxon>Eukaryota</taxon>
        <taxon>Viridiplantae</taxon>
        <taxon>Streptophyta</taxon>
        <taxon>Embryophyta</taxon>
        <taxon>Tracheophyta</taxon>
        <taxon>Spermatophyta</taxon>
        <taxon>Magnoliopsida</taxon>
        <taxon>eudicotyledons</taxon>
        <taxon>Gunneridae</taxon>
        <taxon>Pentapetalae</taxon>
        <taxon>rosids</taxon>
        <taxon>fabids</taxon>
        <taxon>Malpighiales</taxon>
        <taxon>Salicaceae</taxon>
        <taxon>Flacourtieae</taxon>
        <taxon>Dovyalis</taxon>
    </lineage>
</organism>
<evidence type="ECO:0000256" key="10">
    <source>
        <dbReference type="ARBA" id="ARBA00022837"/>
    </source>
</evidence>
<keyword evidence="13 19" id="KW-1015">Disulfide bond</keyword>